<sequence length="293" mass="31703">MLEAELRALGRSIRIPDVDGETMAERVVASILAGQSPGLAPDALPGTLRDPEPDADTDAEPEYEYEHEPPGRARPLRGWLRQHRRALAVTLSGTLVALALTPPVRASVVEWVDRFDFGGIDVRYDPGSRSPDGGRRPEVPGCGQPLPRTEAERQAGFEALVPEELGAPDAFSVTAGAGGRSVLTLCWSGPDGRVTRLDQFPARLDPGFAKTSAELPQWVQVGGGGGESGTGLWFARPHLLRLVLLDRESDRWEEQRRTAGPTLIWMSPDERTTLRLEGADALERALGIAESLP</sequence>
<gene>
    <name evidence="2" type="ORF">STSU_012805</name>
</gene>
<dbReference type="EMBL" id="CP029159">
    <property type="protein sequence ID" value="QKM71573.1"/>
    <property type="molecule type" value="Genomic_DNA"/>
</dbReference>
<feature type="compositionally biased region" description="Basic and acidic residues" evidence="1">
    <location>
        <begin position="124"/>
        <end position="138"/>
    </location>
</feature>
<evidence type="ECO:0000256" key="1">
    <source>
        <dbReference type="SAM" id="MobiDB-lite"/>
    </source>
</evidence>
<protein>
    <submittedName>
        <fullName evidence="2">Uncharacterized protein</fullName>
    </submittedName>
</protein>
<feature type="region of interest" description="Disordered" evidence="1">
    <location>
        <begin position="124"/>
        <end position="148"/>
    </location>
</feature>
<evidence type="ECO:0000313" key="2">
    <source>
        <dbReference type="EMBL" id="QKM71573.1"/>
    </source>
</evidence>
<accession>A0A7G3UM86</accession>
<reference evidence="2 3" key="1">
    <citation type="journal article" date="2012" name="J. Bacteriol.">
        <title>Draft genome of Streptomyces tsukubaensis NRRL 18488, the producer of the clinically important immunosuppressant tacrolimus (FK506).</title>
        <authorList>
            <person name="Barreiro C."/>
            <person name="Prieto C."/>
            <person name="Sola-Landa A."/>
            <person name="Solera E."/>
            <person name="Martinez-Castro M."/>
            <person name="Perez-Redondo R."/>
            <person name="Garcia-Estrada C."/>
            <person name="Aparicio J.F."/>
            <person name="Fernandez-Martinez L.T."/>
            <person name="Santos-Aberturas J."/>
            <person name="Salehi-Najafabadi Z."/>
            <person name="Rodriguez-Garcia A."/>
            <person name="Tauch A."/>
            <person name="Martin J.F."/>
        </authorList>
    </citation>
    <scope>NUCLEOTIDE SEQUENCE [LARGE SCALE GENOMIC DNA]</scope>
    <source>
        <strain evidence="3">DSM 42081 / NBRC 108919 / NRRL 18488 / 9993</strain>
    </source>
</reference>
<feature type="compositionally biased region" description="Acidic residues" evidence="1">
    <location>
        <begin position="53"/>
        <end position="63"/>
    </location>
</feature>
<name>A0A7G3UM86_STRT9</name>
<evidence type="ECO:0000313" key="3">
    <source>
        <dbReference type="Proteomes" id="UP000005940"/>
    </source>
</evidence>
<organism evidence="2 3">
    <name type="scientific">Streptomyces tsukubensis (strain DSM 42081 / NBRC 108919 / NRRL 18488 / 9993)</name>
    <dbReference type="NCBI Taxonomy" id="1114943"/>
    <lineage>
        <taxon>Bacteria</taxon>
        <taxon>Bacillati</taxon>
        <taxon>Actinomycetota</taxon>
        <taxon>Actinomycetes</taxon>
        <taxon>Kitasatosporales</taxon>
        <taxon>Streptomycetaceae</taxon>
        <taxon>Streptomyces</taxon>
    </lineage>
</organism>
<feature type="region of interest" description="Disordered" evidence="1">
    <location>
        <begin position="38"/>
        <end position="74"/>
    </location>
</feature>
<keyword evidence="3" id="KW-1185">Reference proteome</keyword>
<dbReference type="Proteomes" id="UP000005940">
    <property type="component" value="Chromosome"/>
</dbReference>
<dbReference type="AlphaFoldDB" id="A0A7G3UM86"/>
<proteinExistence type="predicted"/>